<comment type="caution">
    <text evidence="1">The sequence shown here is derived from an EMBL/GenBank/DDBJ whole genome shotgun (WGS) entry which is preliminary data.</text>
</comment>
<accession>A0A6A3CKK6</accession>
<evidence type="ECO:0000313" key="1">
    <source>
        <dbReference type="EMBL" id="KAE8727629.1"/>
    </source>
</evidence>
<name>A0A6A3CKK6_HIBSY</name>
<dbReference type="EMBL" id="VEPZ02000306">
    <property type="protein sequence ID" value="KAE8727629.1"/>
    <property type="molecule type" value="Genomic_DNA"/>
</dbReference>
<keyword evidence="2" id="KW-1185">Reference proteome</keyword>
<organism evidence="1 2">
    <name type="scientific">Hibiscus syriacus</name>
    <name type="common">Rose of Sharon</name>
    <dbReference type="NCBI Taxonomy" id="106335"/>
    <lineage>
        <taxon>Eukaryota</taxon>
        <taxon>Viridiplantae</taxon>
        <taxon>Streptophyta</taxon>
        <taxon>Embryophyta</taxon>
        <taxon>Tracheophyta</taxon>
        <taxon>Spermatophyta</taxon>
        <taxon>Magnoliopsida</taxon>
        <taxon>eudicotyledons</taxon>
        <taxon>Gunneridae</taxon>
        <taxon>Pentapetalae</taxon>
        <taxon>rosids</taxon>
        <taxon>malvids</taxon>
        <taxon>Malvales</taxon>
        <taxon>Malvaceae</taxon>
        <taxon>Malvoideae</taxon>
        <taxon>Hibiscus</taxon>
    </lineage>
</organism>
<proteinExistence type="predicted"/>
<dbReference type="AlphaFoldDB" id="A0A6A3CKK6"/>
<dbReference type="Proteomes" id="UP000436088">
    <property type="component" value="Unassembled WGS sequence"/>
</dbReference>
<gene>
    <name evidence="1" type="ORF">F3Y22_tig00005411pilonHSYRG00018</name>
</gene>
<evidence type="ECO:0000313" key="2">
    <source>
        <dbReference type="Proteomes" id="UP000436088"/>
    </source>
</evidence>
<dbReference type="InterPro" id="IPR036754">
    <property type="entry name" value="YbaK/aa-tRNA-synt-asso_dom_sf"/>
</dbReference>
<sequence length="102" mass="10660">MIVGCAEKSELFVAAGRGSLQGLTGGSSWQVGWAALKCEEEGNPNSVGGLPMLGLAVRLAPEETSIKLTGYEHNAVTCIGMQTDIPVSALFANLYILALHDI</sequence>
<dbReference type="GO" id="GO:0002161">
    <property type="term" value="F:aminoacyl-tRNA deacylase activity"/>
    <property type="evidence" value="ECO:0007669"/>
    <property type="project" value="InterPro"/>
</dbReference>
<protein>
    <submittedName>
        <fullName evidence="1">Uncharacterized protein</fullName>
    </submittedName>
</protein>
<reference evidence="1" key="1">
    <citation type="submission" date="2019-09" db="EMBL/GenBank/DDBJ databases">
        <title>Draft genome information of white flower Hibiscus syriacus.</title>
        <authorList>
            <person name="Kim Y.-M."/>
        </authorList>
    </citation>
    <scope>NUCLEOTIDE SEQUENCE [LARGE SCALE GENOMIC DNA]</scope>
    <source>
        <strain evidence="1">YM2019G1</strain>
    </source>
</reference>
<dbReference type="Gene3D" id="3.90.960.10">
    <property type="entry name" value="YbaK/aminoacyl-tRNA synthetase-associated domain"/>
    <property type="match status" value="1"/>
</dbReference>